<dbReference type="Pfam" id="PF00561">
    <property type="entry name" value="Abhydrolase_1"/>
    <property type="match status" value="1"/>
</dbReference>
<feature type="chain" id="PRO_5045267798" evidence="1">
    <location>
        <begin position="19"/>
        <end position="290"/>
    </location>
</feature>
<dbReference type="PANTHER" id="PTHR43798:SF5">
    <property type="entry name" value="MONOACYLGLYCEROL LIPASE ABHD6"/>
    <property type="match status" value="1"/>
</dbReference>
<dbReference type="RefSeq" id="WP_252085500.1">
    <property type="nucleotide sequence ID" value="NZ_CP092418.1"/>
</dbReference>
<keyword evidence="1" id="KW-0732">Signal</keyword>
<organism evidence="3 4">
    <name type="scientific">Microbulbifer variabilis</name>
    <dbReference type="NCBI Taxonomy" id="266805"/>
    <lineage>
        <taxon>Bacteria</taxon>
        <taxon>Pseudomonadati</taxon>
        <taxon>Pseudomonadota</taxon>
        <taxon>Gammaproteobacteria</taxon>
        <taxon>Cellvibrionales</taxon>
        <taxon>Microbulbiferaceae</taxon>
        <taxon>Microbulbifer</taxon>
    </lineage>
</organism>
<dbReference type="PRINTS" id="PR00111">
    <property type="entry name" value="ABHYDROLASE"/>
</dbReference>
<dbReference type="EMBL" id="CP092418">
    <property type="protein sequence ID" value="USD23154.1"/>
    <property type="molecule type" value="Genomic_DNA"/>
</dbReference>
<dbReference type="PANTHER" id="PTHR43798">
    <property type="entry name" value="MONOACYLGLYCEROL LIPASE"/>
    <property type="match status" value="1"/>
</dbReference>
<proteinExistence type="predicted"/>
<dbReference type="GO" id="GO:0016787">
    <property type="term" value="F:hydrolase activity"/>
    <property type="evidence" value="ECO:0007669"/>
    <property type="project" value="UniProtKB-KW"/>
</dbReference>
<keyword evidence="4" id="KW-1185">Reference proteome</keyword>
<evidence type="ECO:0000313" key="3">
    <source>
        <dbReference type="EMBL" id="USD23154.1"/>
    </source>
</evidence>
<sequence>MKIYTAFLLSVLCSSVWAQDEHKYEFVTIGRNTISYLCKEEGEGKKVVLMVSGMGLDAHSTYKNTFHKFSSNDFMLCIYDRPGVGKSAHAVPKVRSMDVLSAELEAFVEFKKWDSVVLVAHSFGGLVARAFASENPSRVSALLFVDAAHESWYRNLKSSLSKEGWATMQWIMEWEKEKHSFEDFAESASKPERYELKKEIPITVMSRGLPHTAIRQTKMSYADVDVYNRTWDQSQIELTKISDNAKHVIMKYSSHLYDKTDPWIVLEELNQLLSKVKPSPEEGLGRRTSN</sequence>
<evidence type="ECO:0000313" key="4">
    <source>
        <dbReference type="Proteomes" id="UP001055658"/>
    </source>
</evidence>
<dbReference type="InterPro" id="IPR050266">
    <property type="entry name" value="AB_hydrolase_sf"/>
</dbReference>
<dbReference type="InterPro" id="IPR000073">
    <property type="entry name" value="AB_hydrolase_1"/>
</dbReference>
<dbReference type="Proteomes" id="UP001055658">
    <property type="component" value="Chromosome"/>
</dbReference>
<feature type="signal peptide" evidence="1">
    <location>
        <begin position="1"/>
        <end position="18"/>
    </location>
</feature>
<reference evidence="3" key="1">
    <citation type="submission" date="2022-02" db="EMBL/GenBank/DDBJ databases">
        <title>Coral-associated bacteria.</title>
        <authorList>
            <person name="Tang K."/>
            <person name="Wang X."/>
        </authorList>
    </citation>
    <scope>NUCLEOTIDE SEQUENCE</scope>
    <source>
        <strain evidence="3">SCSIO 43006</strain>
    </source>
</reference>
<dbReference type="InterPro" id="IPR029058">
    <property type="entry name" value="AB_hydrolase_fold"/>
</dbReference>
<dbReference type="SUPFAM" id="SSF53474">
    <property type="entry name" value="alpha/beta-Hydrolases"/>
    <property type="match status" value="1"/>
</dbReference>
<accession>A0ABY4VMS6</accession>
<gene>
    <name evidence="3" type="ORF">MJO52_08460</name>
</gene>
<evidence type="ECO:0000259" key="2">
    <source>
        <dbReference type="Pfam" id="PF00561"/>
    </source>
</evidence>
<feature type="domain" description="AB hydrolase-1" evidence="2">
    <location>
        <begin position="47"/>
        <end position="153"/>
    </location>
</feature>
<name>A0ABY4VMS6_9GAMM</name>
<evidence type="ECO:0000256" key="1">
    <source>
        <dbReference type="SAM" id="SignalP"/>
    </source>
</evidence>
<protein>
    <submittedName>
        <fullName evidence="3">Alpha/beta fold hydrolase</fullName>
    </submittedName>
</protein>
<keyword evidence="3" id="KW-0378">Hydrolase</keyword>
<dbReference type="Gene3D" id="3.40.50.1820">
    <property type="entry name" value="alpha/beta hydrolase"/>
    <property type="match status" value="1"/>
</dbReference>